<organism evidence="2 3">
    <name type="scientific">Demequina zhanjiangensis</name>
    <dbReference type="NCBI Taxonomy" id="3051659"/>
    <lineage>
        <taxon>Bacteria</taxon>
        <taxon>Bacillati</taxon>
        <taxon>Actinomycetota</taxon>
        <taxon>Actinomycetes</taxon>
        <taxon>Micrococcales</taxon>
        <taxon>Demequinaceae</taxon>
        <taxon>Demequina</taxon>
    </lineage>
</organism>
<feature type="transmembrane region" description="Helical" evidence="1">
    <location>
        <begin position="16"/>
        <end position="41"/>
    </location>
</feature>
<proteinExistence type="predicted"/>
<accession>A0ABT8G178</accession>
<evidence type="ECO:0008006" key="4">
    <source>
        <dbReference type="Google" id="ProtNLM"/>
    </source>
</evidence>
<name>A0ABT8G178_9MICO</name>
<protein>
    <recommendedName>
        <fullName evidence="4">EamA family transporter</fullName>
    </recommendedName>
</protein>
<gene>
    <name evidence="2" type="ORF">QQX04_07775</name>
</gene>
<dbReference type="RefSeq" id="WP_301127888.1">
    <property type="nucleotide sequence ID" value="NZ_JAUHPV010000004.1"/>
</dbReference>
<evidence type="ECO:0000313" key="3">
    <source>
        <dbReference type="Proteomes" id="UP001172738"/>
    </source>
</evidence>
<keyword evidence="1" id="KW-0472">Membrane</keyword>
<evidence type="ECO:0000256" key="1">
    <source>
        <dbReference type="SAM" id="Phobius"/>
    </source>
</evidence>
<keyword evidence="1" id="KW-0812">Transmembrane</keyword>
<reference evidence="2" key="1">
    <citation type="submission" date="2023-06" db="EMBL/GenBank/DDBJ databases">
        <title>SYSU T00b26.</title>
        <authorList>
            <person name="Gao L."/>
            <person name="Fang B.-Z."/>
            <person name="Li W.-J."/>
        </authorList>
    </citation>
    <scope>NUCLEOTIDE SEQUENCE</scope>
    <source>
        <strain evidence="2">SYSU T00b26</strain>
    </source>
</reference>
<sequence>MADKSSSTSGSNPLAYVLWALVVSGLVYGVSMTAIRAAALFTG</sequence>
<comment type="caution">
    <text evidence="2">The sequence shown here is derived from an EMBL/GenBank/DDBJ whole genome shotgun (WGS) entry which is preliminary data.</text>
</comment>
<keyword evidence="1" id="KW-1133">Transmembrane helix</keyword>
<dbReference type="EMBL" id="JAUHPV010000004">
    <property type="protein sequence ID" value="MDN4472890.1"/>
    <property type="molecule type" value="Genomic_DNA"/>
</dbReference>
<keyword evidence="3" id="KW-1185">Reference proteome</keyword>
<dbReference type="Proteomes" id="UP001172738">
    <property type="component" value="Unassembled WGS sequence"/>
</dbReference>
<evidence type="ECO:0000313" key="2">
    <source>
        <dbReference type="EMBL" id="MDN4472890.1"/>
    </source>
</evidence>